<name>A0AAV4TY90_9ARAC</name>
<organism evidence="1 2">
    <name type="scientific">Caerostris darwini</name>
    <dbReference type="NCBI Taxonomy" id="1538125"/>
    <lineage>
        <taxon>Eukaryota</taxon>
        <taxon>Metazoa</taxon>
        <taxon>Ecdysozoa</taxon>
        <taxon>Arthropoda</taxon>
        <taxon>Chelicerata</taxon>
        <taxon>Arachnida</taxon>
        <taxon>Araneae</taxon>
        <taxon>Araneomorphae</taxon>
        <taxon>Entelegynae</taxon>
        <taxon>Araneoidea</taxon>
        <taxon>Araneidae</taxon>
        <taxon>Caerostris</taxon>
    </lineage>
</organism>
<gene>
    <name evidence="1" type="ORF">CDAR_465611</name>
</gene>
<evidence type="ECO:0000313" key="1">
    <source>
        <dbReference type="EMBL" id="GIY49902.1"/>
    </source>
</evidence>
<accession>A0AAV4TY90</accession>
<sequence length="162" mass="18016">MQMTLLKQVTPPLLEDLFPFPGDAQLIRSSRRRWKEVVPSGPYAGIPPVFICDGFAFKILSFGGRLRWNWICPSCCSTYKSPASFQISDLLVSLRWKTSSVEDWRRSLLNADDSFKASRTSTSGGSSPIPGDVQLIRSSRTEVEGGHSFRAYAGFSPAFICD</sequence>
<evidence type="ECO:0000313" key="2">
    <source>
        <dbReference type="Proteomes" id="UP001054837"/>
    </source>
</evidence>
<protein>
    <submittedName>
        <fullName evidence="1">Uncharacterized protein</fullName>
    </submittedName>
</protein>
<keyword evidence="2" id="KW-1185">Reference proteome</keyword>
<dbReference type="AlphaFoldDB" id="A0AAV4TY90"/>
<comment type="caution">
    <text evidence="1">The sequence shown here is derived from an EMBL/GenBank/DDBJ whole genome shotgun (WGS) entry which is preliminary data.</text>
</comment>
<dbReference type="EMBL" id="BPLQ01010316">
    <property type="protein sequence ID" value="GIY49902.1"/>
    <property type="molecule type" value="Genomic_DNA"/>
</dbReference>
<reference evidence="1 2" key="1">
    <citation type="submission" date="2021-06" db="EMBL/GenBank/DDBJ databases">
        <title>Caerostris darwini draft genome.</title>
        <authorList>
            <person name="Kono N."/>
            <person name="Arakawa K."/>
        </authorList>
    </citation>
    <scope>NUCLEOTIDE SEQUENCE [LARGE SCALE GENOMIC DNA]</scope>
</reference>
<dbReference type="Proteomes" id="UP001054837">
    <property type="component" value="Unassembled WGS sequence"/>
</dbReference>
<proteinExistence type="predicted"/>